<dbReference type="CDD" id="cd02517">
    <property type="entry name" value="CMP-KDO-Synthetase"/>
    <property type="match status" value="1"/>
</dbReference>
<dbReference type="HAMAP" id="MF_00057">
    <property type="entry name" value="KdsB"/>
    <property type="match status" value="1"/>
</dbReference>
<protein>
    <recommendedName>
        <fullName evidence="4">3-deoxy-manno-octulosonate cytidylyltransferase</fullName>
        <ecNumber evidence="4">2.7.7.38</ecNumber>
    </recommendedName>
    <alternativeName>
        <fullName evidence="4">CMP-2-keto-3-deoxyoctulosonic acid synthase</fullName>
        <shortName evidence="4">CKS</shortName>
        <shortName evidence="4">CMP-KDO synthase</shortName>
    </alternativeName>
</protein>
<comment type="subcellular location">
    <subcellularLocation>
        <location evidence="4">Cytoplasm</location>
    </subcellularLocation>
</comment>
<dbReference type="AlphaFoldDB" id="A0A5B8VIX3"/>
<dbReference type="InterPro" id="IPR004528">
    <property type="entry name" value="KdsB"/>
</dbReference>
<dbReference type="UniPathway" id="UPA00358">
    <property type="reaction ID" value="UER00476"/>
</dbReference>
<comment type="function">
    <text evidence="4">Activates KDO (a required 8-carbon sugar) for incorporation into bacterial lipopolysaccharide in Gram-negative bacteria.</text>
</comment>
<dbReference type="EC" id="2.7.7.38" evidence="4"/>
<dbReference type="NCBIfam" id="TIGR00466">
    <property type="entry name" value="kdsB"/>
    <property type="match status" value="1"/>
</dbReference>
<keyword evidence="6" id="KW-1185">Reference proteome</keyword>
<name>A0A5B8VIX3_9BACT</name>
<dbReference type="EMBL" id="CP042434">
    <property type="protein sequence ID" value="QEC70991.1"/>
    <property type="molecule type" value="Genomic_DNA"/>
</dbReference>
<keyword evidence="1 4" id="KW-0808">Transferase</keyword>
<dbReference type="InterPro" id="IPR003329">
    <property type="entry name" value="Cytidylyl_trans"/>
</dbReference>
<dbReference type="NCBIfam" id="NF009905">
    <property type="entry name" value="PRK13368.1"/>
    <property type="match status" value="1"/>
</dbReference>
<dbReference type="GO" id="GO:0008690">
    <property type="term" value="F:3-deoxy-manno-octulosonate cytidylyltransferase activity"/>
    <property type="evidence" value="ECO:0007669"/>
    <property type="project" value="UniProtKB-UniRule"/>
</dbReference>
<evidence type="ECO:0000256" key="3">
    <source>
        <dbReference type="ARBA" id="ARBA00022985"/>
    </source>
</evidence>
<comment type="catalytic activity">
    <reaction evidence="4">
        <text>3-deoxy-alpha-D-manno-oct-2-ulosonate + CTP = CMP-3-deoxy-beta-D-manno-octulosonate + diphosphate</text>
        <dbReference type="Rhea" id="RHEA:23448"/>
        <dbReference type="ChEBI" id="CHEBI:33019"/>
        <dbReference type="ChEBI" id="CHEBI:37563"/>
        <dbReference type="ChEBI" id="CHEBI:85986"/>
        <dbReference type="ChEBI" id="CHEBI:85987"/>
        <dbReference type="EC" id="2.7.7.38"/>
    </reaction>
</comment>
<evidence type="ECO:0000313" key="6">
    <source>
        <dbReference type="Proteomes" id="UP000321291"/>
    </source>
</evidence>
<keyword evidence="3 4" id="KW-0448">Lipopolysaccharide biosynthesis</keyword>
<reference evidence="5 6" key="1">
    <citation type="journal article" date="2017" name="Int. J. Syst. Evol. Microbiol.">
        <title>Arachidicoccus ginsenosidivorans sp. nov., with ginsenoside-converting activity isolated from ginseng cultivating soil.</title>
        <authorList>
            <person name="Siddiqi M.Z."/>
            <person name="Aslam Z."/>
            <person name="Im W.T."/>
        </authorList>
    </citation>
    <scope>NUCLEOTIDE SEQUENCE [LARGE SCALE GENOMIC DNA]</scope>
    <source>
        <strain evidence="5 6">Gsoil 809</strain>
    </source>
</reference>
<comment type="pathway">
    <text evidence="4">Nucleotide-sugar biosynthesis; CMP-3-deoxy-D-manno-octulosonate biosynthesis; CMP-3-deoxy-D-manno-octulosonate from 3-deoxy-D-manno-octulosonate and CTP: step 1/1.</text>
</comment>
<dbReference type="RefSeq" id="WP_146780250.1">
    <property type="nucleotide sequence ID" value="NZ_CP042434.1"/>
</dbReference>
<keyword evidence="4" id="KW-0963">Cytoplasm</keyword>
<dbReference type="PANTHER" id="PTHR42866:SF2">
    <property type="entry name" value="3-DEOXY-MANNO-OCTULOSONATE CYTIDYLYLTRANSFERASE, MITOCHONDRIAL"/>
    <property type="match status" value="1"/>
</dbReference>
<dbReference type="GO" id="GO:0005829">
    <property type="term" value="C:cytosol"/>
    <property type="evidence" value="ECO:0007669"/>
    <property type="project" value="TreeGrafter"/>
</dbReference>
<evidence type="ECO:0000256" key="1">
    <source>
        <dbReference type="ARBA" id="ARBA00022679"/>
    </source>
</evidence>
<gene>
    <name evidence="4 5" type="primary">kdsB</name>
    <name evidence="5" type="ORF">FSB73_04140</name>
</gene>
<accession>A0A5B8VIX3</accession>
<dbReference type="InterPro" id="IPR029044">
    <property type="entry name" value="Nucleotide-diphossugar_trans"/>
</dbReference>
<dbReference type="KEGG" id="agi:FSB73_04140"/>
<proteinExistence type="inferred from homology"/>
<comment type="similarity">
    <text evidence="4">Belongs to the KdsB family.</text>
</comment>
<dbReference type="Proteomes" id="UP000321291">
    <property type="component" value="Chromosome"/>
</dbReference>
<dbReference type="PANTHER" id="PTHR42866">
    <property type="entry name" value="3-DEOXY-MANNO-OCTULOSONATE CYTIDYLYLTRANSFERASE"/>
    <property type="match status" value="1"/>
</dbReference>
<dbReference type="NCBIfam" id="NF003952">
    <property type="entry name" value="PRK05450.1-5"/>
    <property type="match status" value="1"/>
</dbReference>
<organism evidence="5 6">
    <name type="scientific">Arachidicoccus ginsenosidivorans</name>
    <dbReference type="NCBI Taxonomy" id="496057"/>
    <lineage>
        <taxon>Bacteria</taxon>
        <taxon>Pseudomonadati</taxon>
        <taxon>Bacteroidota</taxon>
        <taxon>Chitinophagia</taxon>
        <taxon>Chitinophagales</taxon>
        <taxon>Chitinophagaceae</taxon>
        <taxon>Arachidicoccus</taxon>
    </lineage>
</organism>
<keyword evidence="2 4" id="KW-0548">Nucleotidyltransferase</keyword>
<dbReference type="OrthoDB" id="9815559at2"/>
<dbReference type="GO" id="GO:0033468">
    <property type="term" value="P:CMP-keto-3-deoxy-D-manno-octulosonic acid biosynthetic process"/>
    <property type="evidence" value="ECO:0007669"/>
    <property type="project" value="UniProtKB-UniRule"/>
</dbReference>
<dbReference type="Gene3D" id="3.90.550.10">
    <property type="entry name" value="Spore Coat Polysaccharide Biosynthesis Protein SpsA, Chain A"/>
    <property type="match status" value="1"/>
</dbReference>
<evidence type="ECO:0000256" key="4">
    <source>
        <dbReference type="HAMAP-Rule" id="MF_00057"/>
    </source>
</evidence>
<dbReference type="GO" id="GO:0009103">
    <property type="term" value="P:lipopolysaccharide biosynthetic process"/>
    <property type="evidence" value="ECO:0007669"/>
    <property type="project" value="UniProtKB-UniRule"/>
</dbReference>
<sequence>MKVVALIPARYKASRFPGKLMQDLAGKTVIRHTYERTLATGLFDQVMVATDSDIIYEEITRHGGQARMTKSHYESGSDRIAEVAADMEVEIILNVQGDTPFINKEVLRRLIAAFEDTTVQVASLMQPFEEEQQMENPNCVKVVVDKNNNSLLFSRSRIPYPRNTEIPIPCYEHKGVYAFRKAALIQFTQWEMTPLELAEKIECLRYLENGVALRMVQVAKMGVEIDTPDDLERARQQIENQ</sequence>
<dbReference type="Pfam" id="PF02348">
    <property type="entry name" value="CTP_transf_3"/>
    <property type="match status" value="1"/>
</dbReference>
<dbReference type="SUPFAM" id="SSF53448">
    <property type="entry name" value="Nucleotide-diphospho-sugar transferases"/>
    <property type="match status" value="1"/>
</dbReference>
<evidence type="ECO:0000313" key="5">
    <source>
        <dbReference type="EMBL" id="QEC70991.1"/>
    </source>
</evidence>
<evidence type="ECO:0000256" key="2">
    <source>
        <dbReference type="ARBA" id="ARBA00022695"/>
    </source>
</evidence>